<keyword evidence="1" id="KW-0732">Signal</keyword>
<evidence type="ECO:0000313" key="2">
    <source>
        <dbReference type="EMBL" id="KRG19588.1"/>
    </source>
</evidence>
<protein>
    <recommendedName>
        <fullName evidence="3">DUF885 domain-containing protein</fullName>
    </recommendedName>
</protein>
<dbReference type="AlphaFoldDB" id="A0A0Q9YRN9"/>
<accession>A0A0Q9YRN9</accession>
<organism evidence="2">
    <name type="scientific">Candidatus Berkiella cookevillensis</name>
    <dbReference type="NCBI Taxonomy" id="437022"/>
    <lineage>
        <taxon>Bacteria</taxon>
        <taxon>Pseudomonadati</taxon>
        <taxon>Pseudomonadota</taxon>
        <taxon>Gammaproteobacteria</taxon>
        <taxon>Candidatus Berkiellales</taxon>
        <taxon>Candidatus Berkiellaceae</taxon>
        <taxon>Candidatus Berkiella</taxon>
    </lineage>
</organism>
<dbReference type="RefSeq" id="WP_235528051.1">
    <property type="nucleotide sequence ID" value="NZ_LKHV02000001.1"/>
</dbReference>
<dbReference type="STRING" id="437022.CC99x_00601"/>
<reference evidence="2" key="1">
    <citation type="submission" date="2015-09" db="EMBL/GenBank/DDBJ databases">
        <title>Draft Genome Sequences of Two Novel Amoeba-resistant Intranuclear Bacteria, Candidatus Berkiella cookevillensis and Candidatus Berkiella aquae.</title>
        <authorList>
            <person name="Mehari Y.T."/>
            <person name="Arivett B.A."/>
            <person name="Farone A.L."/>
            <person name="Gunderson J.H."/>
            <person name="Farone M.B."/>
        </authorList>
    </citation>
    <scope>NUCLEOTIDE SEQUENCE [LARGE SCALE GENOMIC DNA]</scope>
    <source>
        <strain evidence="2">CC99</strain>
    </source>
</reference>
<dbReference type="InterPro" id="IPR010281">
    <property type="entry name" value="DUF885"/>
</dbReference>
<dbReference type="PANTHER" id="PTHR33361:SF2">
    <property type="entry name" value="DUF885 DOMAIN-CONTAINING PROTEIN"/>
    <property type="match status" value="1"/>
</dbReference>
<proteinExistence type="predicted"/>
<evidence type="ECO:0008006" key="3">
    <source>
        <dbReference type="Google" id="ProtNLM"/>
    </source>
</evidence>
<dbReference type="PANTHER" id="PTHR33361">
    <property type="entry name" value="GLR0591 PROTEIN"/>
    <property type="match status" value="1"/>
</dbReference>
<gene>
    <name evidence="2" type="ORF">CC99x_00601</name>
</gene>
<dbReference type="Pfam" id="PF05960">
    <property type="entry name" value="DUF885"/>
    <property type="match status" value="1"/>
</dbReference>
<evidence type="ECO:0000256" key="1">
    <source>
        <dbReference type="SAM" id="SignalP"/>
    </source>
</evidence>
<feature type="signal peptide" evidence="1">
    <location>
        <begin position="1"/>
        <end position="17"/>
    </location>
</feature>
<feature type="chain" id="PRO_5006388803" description="DUF885 domain-containing protein" evidence="1">
    <location>
        <begin position="18"/>
        <end position="588"/>
    </location>
</feature>
<dbReference type="EMBL" id="LKHV01000002">
    <property type="protein sequence ID" value="KRG19588.1"/>
    <property type="molecule type" value="Genomic_DNA"/>
</dbReference>
<sequence>MKKLSYLLLLMIPPAFANPSIDNGTTPMSIVATKTVSELANDYETQYFTYFPELALFWGKTNVPQNKFSNHGYQNELNWQALQDQWLEELSHIDEAKLINSSEHTTFQLLKESLENAKATRICKETLWNVNPLRGWHIELGVISSKQPLSTPQERKQALERWATVPQLVKDEISNLKLGLTQGYTAPKPVVERVIKQLDLMIPSEIEASPFYAMADRAHDTTFRKKIAEIIKLKINPSIKEFRDFLQSEYLPKARTEIGLSALPNGETCYLAKIKESTTLAIDPKAIYSFGENHMAALEKEIGQIGLSEFNTLDTSTIFQKAIQSSHNYFKTEEDILIYNTKALERARAKLPQWFHTLPKAACIVTPYPMHRAQTGAAGEYHPATEDGKTPAMFYINAYDPPNKSRVDQEATLFHELLPGHHLQVALAQEEKSHHPVDSYLWNAGFGEGWALYSERLANEMDLYNDNISKLGMLSNEALRTARLVVDPGIHVFGWTRQQAIDFMRKHTALDRNVIEGEVDRYIMMPGQATSYMLGKREIDTLREYSKSILKEKFDIRDFHDQVLKHGAVTLPMLRANIMSWLETERKA</sequence>
<dbReference type="PATRIC" id="fig|1590042.3.peg.618"/>
<name>A0A0Q9YRN9_9GAMM</name>
<comment type="caution">
    <text evidence="2">The sequence shown here is derived from an EMBL/GenBank/DDBJ whole genome shotgun (WGS) entry which is preliminary data.</text>
</comment>